<evidence type="ECO:0000256" key="1">
    <source>
        <dbReference type="ARBA" id="ARBA00022448"/>
    </source>
</evidence>
<dbReference type="PANTHER" id="PTHR42939">
    <property type="entry name" value="ABC TRANSPORTER ATP-BINDING PROTEIN ALBC-RELATED"/>
    <property type="match status" value="1"/>
</dbReference>
<protein>
    <submittedName>
        <fullName evidence="5">ATP-binding cassette domain-containing protein</fullName>
    </submittedName>
</protein>
<dbReference type="PANTHER" id="PTHR42939:SF1">
    <property type="entry name" value="ABC TRANSPORTER ATP-BINDING PROTEIN ALBC-RELATED"/>
    <property type="match status" value="1"/>
</dbReference>
<proteinExistence type="predicted"/>
<dbReference type="EMBL" id="QRCT01000051">
    <property type="protein sequence ID" value="RDU21822.1"/>
    <property type="molecule type" value="Genomic_DNA"/>
</dbReference>
<comment type="caution">
    <text evidence="5">The sequence shown here is derived from an EMBL/GenBank/DDBJ whole genome shotgun (WGS) entry which is preliminary data.</text>
</comment>
<evidence type="ECO:0000259" key="4">
    <source>
        <dbReference type="PROSITE" id="PS50893"/>
    </source>
</evidence>
<dbReference type="SMART" id="SM00382">
    <property type="entry name" value="AAA"/>
    <property type="match status" value="1"/>
</dbReference>
<feature type="domain" description="ABC transporter" evidence="4">
    <location>
        <begin position="5"/>
        <end position="214"/>
    </location>
</feature>
<dbReference type="PROSITE" id="PS00211">
    <property type="entry name" value="ABC_TRANSPORTER_1"/>
    <property type="match status" value="1"/>
</dbReference>
<evidence type="ECO:0000313" key="6">
    <source>
        <dbReference type="Proteomes" id="UP000255036"/>
    </source>
</evidence>
<dbReference type="PROSITE" id="PS50893">
    <property type="entry name" value="ABC_TRANSPORTER_2"/>
    <property type="match status" value="1"/>
</dbReference>
<evidence type="ECO:0000256" key="3">
    <source>
        <dbReference type="ARBA" id="ARBA00022840"/>
    </source>
</evidence>
<dbReference type="InterPro" id="IPR017871">
    <property type="entry name" value="ABC_transporter-like_CS"/>
</dbReference>
<keyword evidence="3 5" id="KW-0067">ATP-binding</keyword>
<dbReference type="Proteomes" id="UP000255036">
    <property type="component" value="Unassembled WGS sequence"/>
</dbReference>
<dbReference type="Gene3D" id="3.40.50.300">
    <property type="entry name" value="P-loop containing nucleotide triphosphate hydrolases"/>
    <property type="match status" value="1"/>
</dbReference>
<dbReference type="SUPFAM" id="SSF52540">
    <property type="entry name" value="P-loop containing nucleoside triphosphate hydrolases"/>
    <property type="match status" value="1"/>
</dbReference>
<evidence type="ECO:0000256" key="2">
    <source>
        <dbReference type="ARBA" id="ARBA00022741"/>
    </source>
</evidence>
<dbReference type="InterPro" id="IPR027417">
    <property type="entry name" value="P-loop_NTPase"/>
</dbReference>
<dbReference type="AlphaFoldDB" id="A0A371AQL1"/>
<dbReference type="GO" id="GO:0016887">
    <property type="term" value="F:ATP hydrolysis activity"/>
    <property type="evidence" value="ECO:0007669"/>
    <property type="project" value="InterPro"/>
</dbReference>
<sequence>MKTIIRVENATKKFKNIKVFSDLNLEIEKGKSYGFVGYNGCGKSVLFKCICGLAKLNKGAIYYQDKLIGKEQDFISDAGVVIEAPEFLNDLSGFKNLKVIANIKKLISDHDINEALKLLGLFEYRDVKVGKYSLGMKQKLRLVQALMEKPQILILDEPMNGLDKSSVEKVRGILKKYIDEGGTLLLTSHNRDDIDILCEKVYEFDDQQLKLEKG</sequence>
<keyword evidence="1" id="KW-0813">Transport</keyword>
<keyword evidence="6" id="KW-1185">Reference proteome</keyword>
<accession>A0A371AQL1</accession>
<dbReference type="InterPro" id="IPR003439">
    <property type="entry name" value="ABC_transporter-like_ATP-bd"/>
</dbReference>
<dbReference type="OrthoDB" id="9809205at2"/>
<reference evidence="5 6" key="1">
    <citation type="submission" date="2018-07" db="EMBL/GenBank/DDBJ databases">
        <title>Anaerosacharophilus polymeroproducens gen. nov. sp. nov., an anaerobic bacterium isolated from salt field.</title>
        <authorList>
            <person name="Kim W."/>
            <person name="Yang S.-H."/>
            <person name="Oh J."/>
            <person name="Lee J.-H."/>
            <person name="Kwon K.K."/>
        </authorList>
    </citation>
    <scope>NUCLEOTIDE SEQUENCE [LARGE SCALE GENOMIC DNA]</scope>
    <source>
        <strain evidence="5 6">MCWD5</strain>
    </source>
</reference>
<organism evidence="5 6">
    <name type="scientific">Anaerosacchariphilus polymeriproducens</name>
    <dbReference type="NCBI Taxonomy" id="1812858"/>
    <lineage>
        <taxon>Bacteria</taxon>
        <taxon>Bacillati</taxon>
        <taxon>Bacillota</taxon>
        <taxon>Clostridia</taxon>
        <taxon>Lachnospirales</taxon>
        <taxon>Lachnospiraceae</taxon>
        <taxon>Anaerosacchariphilus</taxon>
    </lineage>
</organism>
<dbReference type="GO" id="GO:0005524">
    <property type="term" value="F:ATP binding"/>
    <property type="evidence" value="ECO:0007669"/>
    <property type="project" value="UniProtKB-KW"/>
</dbReference>
<dbReference type="RefSeq" id="WP_115483554.1">
    <property type="nucleotide sequence ID" value="NZ_QRCT01000051.1"/>
</dbReference>
<name>A0A371AQL1_9FIRM</name>
<gene>
    <name evidence="5" type="ORF">DWV06_17720</name>
</gene>
<dbReference type="InterPro" id="IPR051782">
    <property type="entry name" value="ABC_Transporter_VariousFunc"/>
</dbReference>
<dbReference type="Pfam" id="PF00005">
    <property type="entry name" value="ABC_tran"/>
    <property type="match status" value="1"/>
</dbReference>
<dbReference type="InterPro" id="IPR003593">
    <property type="entry name" value="AAA+_ATPase"/>
</dbReference>
<keyword evidence="2" id="KW-0547">Nucleotide-binding</keyword>
<evidence type="ECO:0000313" key="5">
    <source>
        <dbReference type="EMBL" id="RDU21822.1"/>
    </source>
</evidence>